<dbReference type="InterPro" id="IPR050291">
    <property type="entry name" value="CDF_Transporter"/>
</dbReference>
<dbReference type="InterPro" id="IPR002524">
    <property type="entry name" value="Cation_efflux"/>
</dbReference>
<comment type="subcellular location">
    <subcellularLocation>
        <location evidence="1">Membrane</location>
        <topology evidence="1">Multi-pass membrane protein</topology>
    </subcellularLocation>
</comment>
<dbReference type="Proteomes" id="UP001221217">
    <property type="component" value="Unassembled WGS sequence"/>
</dbReference>
<dbReference type="InterPro" id="IPR058533">
    <property type="entry name" value="Cation_efflux_TM"/>
</dbReference>
<feature type="transmembrane region" description="Helical" evidence="7">
    <location>
        <begin position="166"/>
        <end position="194"/>
    </location>
</feature>
<evidence type="ECO:0000256" key="7">
    <source>
        <dbReference type="SAM" id="Phobius"/>
    </source>
</evidence>
<protein>
    <submittedName>
        <fullName evidence="10">Cation diffusion facilitator family transporter</fullName>
    </submittedName>
</protein>
<dbReference type="EMBL" id="JAQQAL010000011">
    <property type="protein sequence ID" value="MDC7226098.1"/>
    <property type="molecule type" value="Genomic_DNA"/>
</dbReference>
<dbReference type="PANTHER" id="PTHR43840:SF50">
    <property type="entry name" value="MANGANESE EFFLUX SYSTEM PROTEIN MNES"/>
    <property type="match status" value="1"/>
</dbReference>
<accession>A0AAJ1MIB5</accession>
<evidence type="ECO:0000256" key="4">
    <source>
        <dbReference type="ARBA" id="ARBA00022692"/>
    </source>
</evidence>
<feature type="domain" description="Cation efflux protein cytoplasmic" evidence="9">
    <location>
        <begin position="214"/>
        <end position="290"/>
    </location>
</feature>
<evidence type="ECO:0000259" key="8">
    <source>
        <dbReference type="Pfam" id="PF01545"/>
    </source>
</evidence>
<keyword evidence="3" id="KW-0813">Transport</keyword>
<dbReference type="AlphaFoldDB" id="A0AAJ1MIB5"/>
<dbReference type="Pfam" id="PF01545">
    <property type="entry name" value="Cation_efflux"/>
    <property type="match status" value="1"/>
</dbReference>
<dbReference type="GO" id="GO:0008324">
    <property type="term" value="F:monoatomic cation transmembrane transporter activity"/>
    <property type="evidence" value="ECO:0007669"/>
    <property type="project" value="InterPro"/>
</dbReference>
<feature type="transmembrane region" description="Helical" evidence="7">
    <location>
        <begin position="116"/>
        <end position="136"/>
    </location>
</feature>
<sequence length="308" mass="33621">MKTSDRTRKIKRASWAGITGNGILAVLKIWFGTVGGSASLVGAGIDTATDIVSSIVTLFTADIADKPPDKEHPYGHGRAEAIAAKILSFIIIMAGVQLLISTVTGFFSGEEKSMPAVYAVYISAGAIVAKFVLFVYKMRIGREVNSQMVIADAENMKADIVLSSSVLAGLLVTVFANLPIIDSIMAIGVGLWILRNGISIFMESNDELMEGAGDNEIYSKVFEALKRVDEISNPHRVRIRKINTMYVIDLDIEVDGNLTVYEGHELSKRAEKELRSSIDNLYDVIVHLEPGGNFEDQERYGLTEESLD</sequence>
<evidence type="ECO:0000313" key="11">
    <source>
        <dbReference type="Proteomes" id="UP001221217"/>
    </source>
</evidence>
<comment type="caution">
    <text evidence="10">The sequence shown here is derived from an EMBL/GenBank/DDBJ whole genome shotgun (WGS) entry which is preliminary data.</text>
</comment>
<evidence type="ECO:0000313" key="10">
    <source>
        <dbReference type="EMBL" id="MDC7226098.1"/>
    </source>
</evidence>
<name>A0AAJ1MIB5_9SPIO</name>
<gene>
    <name evidence="10" type="ORF">PQJ61_04965</name>
</gene>
<evidence type="ECO:0000256" key="3">
    <source>
        <dbReference type="ARBA" id="ARBA00022448"/>
    </source>
</evidence>
<dbReference type="InterPro" id="IPR027469">
    <property type="entry name" value="Cation_efflux_TMD_sf"/>
</dbReference>
<dbReference type="InterPro" id="IPR027470">
    <property type="entry name" value="Cation_efflux_CTD"/>
</dbReference>
<dbReference type="SUPFAM" id="SSF160240">
    <property type="entry name" value="Cation efflux protein cytoplasmic domain-like"/>
    <property type="match status" value="1"/>
</dbReference>
<organism evidence="10 11">
    <name type="scientific">Candidatus Thalassospirochaeta sargassi</name>
    <dbReference type="NCBI Taxonomy" id="3119039"/>
    <lineage>
        <taxon>Bacteria</taxon>
        <taxon>Pseudomonadati</taxon>
        <taxon>Spirochaetota</taxon>
        <taxon>Spirochaetia</taxon>
        <taxon>Spirochaetales</taxon>
        <taxon>Spirochaetaceae</taxon>
        <taxon>Candidatus Thalassospirochaeta</taxon>
    </lineage>
</organism>
<evidence type="ECO:0000256" key="1">
    <source>
        <dbReference type="ARBA" id="ARBA00004141"/>
    </source>
</evidence>
<feature type="transmembrane region" description="Helical" evidence="7">
    <location>
        <begin position="12"/>
        <end position="31"/>
    </location>
</feature>
<evidence type="ECO:0000256" key="2">
    <source>
        <dbReference type="ARBA" id="ARBA00008114"/>
    </source>
</evidence>
<proteinExistence type="inferred from homology"/>
<evidence type="ECO:0000256" key="5">
    <source>
        <dbReference type="ARBA" id="ARBA00022989"/>
    </source>
</evidence>
<dbReference type="Gene3D" id="3.30.70.1350">
    <property type="entry name" value="Cation efflux protein, cytoplasmic domain"/>
    <property type="match status" value="1"/>
</dbReference>
<dbReference type="FunFam" id="1.20.1510.10:FF:000006">
    <property type="entry name" value="Divalent cation efflux transporter"/>
    <property type="match status" value="1"/>
</dbReference>
<dbReference type="SUPFAM" id="SSF161111">
    <property type="entry name" value="Cation efflux protein transmembrane domain-like"/>
    <property type="match status" value="1"/>
</dbReference>
<dbReference type="GO" id="GO:0016020">
    <property type="term" value="C:membrane"/>
    <property type="evidence" value="ECO:0007669"/>
    <property type="project" value="UniProtKB-SubCell"/>
</dbReference>
<feature type="domain" description="Cation efflux protein transmembrane" evidence="8">
    <location>
        <begin position="15"/>
        <end position="209"/>
    </location>
</feature>
<dbReference type="Pfam" id="PF16916">
    <property type="entry name" value="ZT_dimer"/>
    <property type="match status" value="1"/>
</dbReference>
<dbReference type="PANTHER" id="PTHR43840">
    <property type="entry name" value="MITOCHONDRIAL METAL TRANSPORTER 1-RELATED"/>
    <property type="match status" value="1"/>
</dbReference>
<evidence type="ECO:0000256" key="6">
    <source>
        <dbReference type="ARBA" id="ARBA00023136"/>
    </source>
</evidence>
<keyword evidence="6 7" id="KW-0472">Membrane</keyword>
<comment type="similarity">
    <text evidence="2">Belongs to the cation diffusion facilitator (CDF) transporter (TC 2.A.4) family.</text>
</comment>
<feature type="transmembrane region" description="Helical" evidence="7">
    <location>
        <begin position="37"/>
        <end position="61"/>
    </location>
</feature>
<keyword evidence="5 7" id="KW-1133">Transmembrane helix</keyword>
<dbReference type="InterPro" id="IPR036837">
    <property type="entry name" value="Cation_efflux_CTD_sf"/>
</dbReference>
<feature type="transmembrane region" description="Helical" evidence="7">
    <location>
        <begin position="82"/>
        <end position="104"/>
    </location>
</feature>
<keyword evidence="4 7" id="KW-0812">Transmembrane</keyword>
<evidence type="ECO:0000259" key="9">
    <source>
        <dbReference type="Pfam" id="PF16916"/>
    </source>
</evidence>
<dbReference type="Gene3D" id="1.20.1510.10">
    <property type="entry name" value="Cation efflux protein transmembrane domain"/>
    <property type="match status" value="1"/>
</dbReference>
<dbReference type="NCBIfam" id="TIGR01297">
    <property type="entry name" value="CDF"/>
    <property type="match status" value="1"/>
</dbReference>
<reference evidence="10 11" key="1">
    <citation type="submission" date="2022-12" db="EMBL/GenBank/DDBJ databases">
        <title>Metagenome assembled genome from gulf of manar.</title>
        <authorList>
            <person name="Kohli P."/>
            <person name="Pk S."/>
            <person name="Venkata Ramana C."/>
            <person name="Sasikala C."/>
        </authorList>
    </citation>
    <scope>NUCLEOTIDE SEQUENCE [LARGE SCALE GENOMIC DNA]</scope>
    <source>
        <strain evidence="10">JB008</strain>
    </source>
</reference>